<dbReference type="GO" id="GO:0005524">
    <property type="term" value="F:ATP binding"/>
    <property type="evidence" value="ECO:0007669"/>
    <property type="project" value="UniProtKB-KW"/>
</dbReference>
<comment type="subcellular location">
    <subcellularLocation>
        <location evidence="2">Membrane</location>
        <topology evidence="2">Peripheral membrane protein</topology>
    </subcellularLocation>
</comment>
<dbReference type="RefSeq" id="WP_072422577.1">
    <property type="nucleotide sequence ID" value="NZ_CP070505.1"/>
</dbReference>
<reference evidence="17 20" key="3">
    <citation type="submission" date="2021-02" db="EMBL/GenBank/DDBJ databases">
        <title>Whole genome sequencing of Pseudomonas alcaliphila strain SM2.</title>
        <authorList>
            <person name="Alshamsi M.S."/>
            <person name="Sudalaimuthuasari N."/>
            <person name="Kundu B."/>
            <person name="AlMaskari R.S."/>
            <person name="Elmahi Y."/>
            <person name="Mundra S."/>
            <person name="Chandran S."/>
            <person name="Malik S."/>
            <person name="Hazzouri K.M."/>
            <person name="Amiri K.M.A."/>
        </authorList>
    </citation>
    <scope>NUCLEOTIDE SEQUENCE [LARGE SCALE GENOMIC DNA]</scope>
    <source>
        <strain evidence="17 20">SM2</strain>
    </source>
</reference>
<evidence type="ECO:0000256" key="7">
    <source>
        <dbReference type="ARBA" id="ARBA00022832"/>
    </source>
</evidence>
<dbReference type="SUPFAM" id="SSF56801">
    <property type="entry name" value="Acetyl-CoA synthetase-like"/>
    <property type="match status" value="1"/>
</dbReference>
<keyword evidence="8" id="KW-0067">ATP-binding</keyword>
<sequence>MTENFWKDKYPVGVAAEINPDQYPNILAVLKESCQRFADKPAFSNLGKTLTYGEIYKLSGDFAAYLQKHTDLKPGDRIAVQLPNVLQYPIVVFGAMRAGLVVVNTNPLYTAREMEHQFNDSGAKALICLANMAHLAEQVVPKTGVKTVIVTEVGDMLPTFKRLLVNAVIKHVKKMVPAYNLPKAVKLNDALAKGRGQSFAEATPSNDDIAVLQYTGGTTGVAKGAMLTHRNLVANMLQVKALMGANLNEGCEVLIAPLPLYHIYAFTFHCMAMMLIGGHNILLTNPRDLPAVVKDLAKYRFTGFVGLNTLFVALCNNEDFRKLDFSSLKLTVSGGMALQLATAERWKEVTGCAICEGFGMTETSPVATVNPFSAIQLGTIGIPLPSTLCKIVNDDGQELAIGEIGELCVKGPQVMKGYWQRQEATDEILDAEGWLKTGDIGLIQEDGYLRIVDRKKDMILVSGFNVYPNELEDVLATLPGVLQCAAIGIPDEKSGEAIKVFVVVKPGESVTKEQVMEHMRANLTGYKVPKAVEFRDVLPTTNVGKILRRELRDEELKKLGKK</sequence>
<comment type="cofactor">
    <cofactor evidence="1">
        <name>Mg(2+)</name>
        <dbReference type="ChEBI" id="CHEBI:18420"/>
    </cofactor>
</comment>
<evidence type="ECO:0000256" key="14">
    <source>
        <dbReference type="ARBA" id="ARBA00042773"/>
    </source>
</evidence>
<dbReference type="KEGG" id="pty:JWV26_18145"/>
<evidence type="ECO:0000313" key="20">
    <source>
        <dbReference type="Proteomes" id="UP000663658"/>
    </source>
</evidence>
<keyword evidence="19" id="KW-1185">Reference proteome</keyword>
<dbReference type="Pfam" id="PF00501">
    <property type="entry name" value="AMP-binding"/>
    <property type="match status" value="1"/>
</dbReference>
<dbReference type="FunFam" id="3.40.50.12780:FF:000003">
    <property type="entry name" value="Long-chain-fatty-acid--CoA ligase FadD"/>
    <property type="match status" value="1"/>
</dbReference>
<dbReference type="PANTHER" id="PTHR43767">
    <property type="entry name" value="LONG-CHAIN-FATTY-ACID--COA LIGASE"/>
    <property type="match status" value="1"/>
</dbReference>
<evidence type="ECO:0000256" key="2">
    <source>
        <dbReference type="ARBA" id="ARBA00004170"/>
    </source>
</evidence>
<keyword evidence="7" id="KW-0276">Fatty acid metabolism</keyword>
<organism evidence="18 19">
    <name type="scientific">Ectopseudomonas toyotomiensis</name>
    <dbReference type="NCBI Taxonomy" id="554344"/>
    <lineage>
        <taxon>Bacteria</taxon>
        <taxon>Pseudomonadati</taxon>
        <taxon>Pseudomonadota</taxon>
        <taxon>Gammaproteobacteria</taxon>
        <taxon>Pseudomonadales</taxon>
        <taxon>Pseudomonadaceae</taxon>
        <taxon>Ectopseudomonas</taxon>
    </lineage>
</organism>
<evidence type="ECO:0000313" key="18">
    <source>
        <dbReference type="EMBL" id="SFP06229.1"/>
    </source>
</evidence>
<dbReference type="PROSITE" id="PS00455">
    <property type="entry name" value="AMP_BINDING"/>
    <property type="match status" value="1"/>
</dbReference>
<dbReference type="Proteomes" id="UP000663658">
    <property type="component" value="Chromosome"/>
</dbReference>
<dbReference type="PANTHER" id="PTHR43767:SF8">
    <property type="entry name" value="LONG-CHAIN-FATTY-ACID--COA LIGASE"/>
    <property type="match status" value="1"/>
</dbReference>
<evidence type="ECO:0000256" key="3">
    <source>
        <dbReference type="ARBA" id="ARBA00005005"/>
    </source>
</evidence>
<dbReference type="EMBL" id="CP070505">
    <property type="protein sequence ID" value="QSL91669.1"/>
    <property type="molecule type" value="Genomic_DNA"/>
</dbReference>
<dbReference type="EC" id="6.2.1.3" evidence="12"/>
<evidence type="ECO:0000256" key="8">
    <source>
        <dbReference type="ARBA" id="ARBA00022840"/>
    </source>
</evidence>
<dbReference type="InterPro" id="IPR045851">
    <property type="entry name" value="AMP-bd_C_sf"/>
</dbReference>
<dbReference type="Gene3D" id="2.30.38.10">
    <property type="entry name" value="Luciferase, Domain 3"/>
    <property type="match status" value="1"/>
</dbReference>
<reference evidence="18" key="2">
    <citation type="submission" date="2016-10" db="EMBL/GenBank/DDBJ databases">
        <authorList>
            <person name="de Groot N.N."/>
        </authorList>
    </citation>
    <scope>NUCLEOTIDE SEQUENCE [LARGE SCALE GENOMIC DNA]</scope>
    <source>
        <strain evidence="18">JCM 15604</strain>
    </source>
</reference>
<evidence type="ECO:0000256" key="1">
    <source>
        <dbReference type="ARBA" id="ARBA00001946"/>
    </source>
</evidence>
<evidence type="ECO:0000256" key="6">
    <source>
        <dbReference type="ARBA" id="ARBA00022741"/>
    </source>
</evidence>
<reference evidence="19" key="1">
    <citation type="submission" date="2016-10" db="EMBL/GenBank/DDBJ databases">
        <authorList>
            <person name="Varghese N."/>
            <person name="Submissions S."/>
        </authorList>
    </citation>
    <scope>NUCLEOTIDE SEQUENCE [LARGE SCALE GENOMIC DNA]</scope>
    <source>
        <strain evidence="19">JCM 15604</strain>
    </source>
</reference>
<proteinExistence type="inferred from homology"/>
<comment type="pathway">
    <text evidence="3">Lipid metabolism; fatty acid beta-oxidation.</text>
</comment>
<keyword evidence="9" id="KW-0460">Magnesium</keyword>
<protein>
    <recommendedName>
        <fullName evidence="13">Long-chain-fatty-acid--CoA ligase</fullName>
        <ecNumber evidence="12">6.2.1.3</ecNumber>
    </recommendedName>
    <alternativeName>
        <fullName evidence="14">Long-chain acyl-CoA synthetase</fullName>
    </alternativeName>
</protein>
<gene>
    <name evidence="17" type="ORF">JWV26_18145</name>
    <name evidence="18" type="ORF">SAMN05216177_10196</name>
</gene>
<evidence type="ECO:0000313" key="17">
    <source>
        <dbReference type="EMBL" id="QSL91669.1"/>
    </source>
</evidence>
<evidence type="ECO:0000259" key="15">
    <source>
        <dbReference type="Pfam" id="PF00501"/>
    </source>
</evidence>
<dbReference type="Pfam" id="PF13193">
    <property type="entry name" value="AMP-binding_C"/>
    <property type="match status" value="1"/>
</dbReference>
<dbReference type="OrthoDB" id="9803968at2"/>
<feature type="domain" description="AMP-binding enzyme C-terminal" evidence="16">
    <location>
        <begin position="470"/>
        <end position="545"/>
    </location>
</feature>
<evidence type="ECO:0000256" key="9">
    <source>
        <dbReference type="ARBA" id="ARBA00022842"/>
    </source>
</evidence>
<feature type="domain" description="AMP-dependent synthetase/ligase" evidence="15">
    <location>
        <begin position="31"/>
        <end position="419"/>
    </location>
</feature>
<dbReference type="EMBL" id="FOXK01000001">
    <property type="protein sequence ID" value="SFP06229.1"/>
    <property type="molecule type" value="Genomic_DNA"/>
</dbReference>
<accession>A0A1I5M9L3</accession>
<evidence type="ECO:0000256" key="13">
    <source>
        <dbReference type="ARBA" id="ARBA00039545"/>
    </source>
</evidence>
<dbReference type="InterPro" id="IPR025110">
    <property type="entry name" value="AMP-bd_C"/>
</dbReference>
<evidence type="ECO:0000256" key="11">
    <source>
        <dbReference type="ARBA" id="ARBA00023136"/>
    </source>
</evidence>
<keyword evidence="6" id="KW-0547">Nucleotide-binding</keyword>
<evidence type="ECO:0000313" key="19">
    <source>
        <dbReference type="Proteomes" id="UP000182025"/>
    </source>
</evidence>
<dbReference type="InterPro" id="IPR020845">
    <property type="entry name" value="AMP-binding_CS"/>
</dbReference>
<evidence type="ECO:0000256" key="12">
    <source>
        <dbReference type="ARBA" id="ARBA00026121"/>
    </source>
</evidence>
<dbReference type="FunFam" id="3.30.300.30:FF:000006">
    <property type="entry name" value="Long-chain-fatty-acid--CoA ligase FadD"/>
    <property type="match status" value="1"/>
</dbReference>
<dbReference type="Gene3D" id="3.30.300.30">
    <property type="match status" value="1"/>
</dbReference>
<dbReference type="AlphaFoldDB" id="A0A1I5M9L3"/>
<dbReference type="CDD" id="cd05936">
    <property type="entry name" value="FC-FACS_FadD_like"/>
    <property type="match status" value="1"/>
</dbReference>
<keyword evidence="5 17" id="KW-0436">Ligase</keyword>
<dbReference type="InterPro" id="IPR050237">
    <property type="entry name" value="ATP-dep_AMP-bd_enzyme"/>
</dbReference>
<keyword evidence="10" id="KW-0443">Lipid metabolism</keyword>
<dbReference type="Gene3D" id="3.40.50.980">
    <property type="match status" value="2"/>
</dbReference>
<comment type="similarity">
    <text evidence="4">Belongs to the ATP-dependent AMP-binding enzyme family.</text>
</comment>
<dbReference type="NCBIfam" id="NF004229">
    <property type="entry name" value="PRK05677.1"/>
    <property type="match status" value="1"/>
</dbReference>
<dbReference type="GO" id="GO:0016020">
    <property type="term" value="C:membrane"/>
    <property type="evidence" value="ECO:0007669"/>
    <property type="project" value="UniProtKB-SubCell"/>
</dbReference>
<evidence type="ECO:0000256" key="5">
    <source>
        <dbReference type="ARBA" id="ARBA00022598"/>
    </source>
</evidence>
<dbReference type="InterPro" id="IPR000873">
    <property type="entry name" value="AMP-dep_synth/lig_dom"/>
</dbReference>
<name>A0A1I5M9L3_9GAMM</name>
<evidence type="ECO:0000256" key="10">
    <source>
        <dbReference type="ARBA" id="ARBA00023098"/>
    </source>
</evidence>
<dbReference type="GO" id="GO:0004467">
    <property type="term" value="F:long-chain fatty acid-CoA ligase activity"/>
    <property type="evidence" value="ECO:0007669"/>
    <property type="project" value="UniProtKB-EC"/>
</dbReference>
<evidence type="ECO:0000259" key="16">
    <source>
        <dbReference type="Pfam" id="PF13193"/>
    </source>
</evidence>
<evidence type="ECO:0000256" key="4">
    <source>
        <dbReference type="ARBA" id="ARBA00006432"/>
    </source>
</evidence>
<dbReference type="Proteomes" id="UP000182025">
    <property type="component" value="Unassembled WGS sequence"/>
</dbReference>
<keyword evidence="11" id="KW-0472">Membrane</keyword>